<keyword evidence="4" id="KW-0597">Phosphoprotein</keyword>
<dbReference type="EMBL" id="WHNZ01000022">
    <property type="protein sequence ID" value="NOV00603.1"/>
    <property type="molecule type" value="Genomic_DNA"/>
</dbReference>
<dbReference type="InterPro" id="IPR001242">
    <property type="entry name" value="Condensation_dom"/>
</dbReference>
<feature type="domain" description="Carrier" evidence="9">
    <location>
        <begin position="738"/>
        <end position="813"/>
    </location>
</feature>
<dbReference type="InterPro" id="IPR010071">
    <property type="entry name" value="AA_adenyl_dom"/>
</dbReference>
<name>A0ABX1ZNY1_9BACL</name>
<dbReference type="InterPro" id="IPR000873">
    <property type="entry name" value="AMP-dep_synth/lig_dom"/>
</dbReference>
<dbReference type="Pfam" id="PF00668">
    <property type="entry name" value="Condensation"/>
    <property type="match status" value="1"/>
</dbReference>
<dbReference type="Pfam" id="PF13193">
    <property type="entry name" value="AMP-binding_C"/>
    <property type="match status" value="2"/>
</dbReference>
<dbReference type="SUPFAM" id="SSF47336">
    <property type="entry name" value="ACP-like"/>
    <property type="match status" value="2"/>
</dbReference>
<dbReference type="SUPFAM" id="SSF51735">
    <property type="entry name" value="NAD(P)-binding Rossmann-fold domains"/>
    <property type="match status" value="1"/>
</dbReference>
<dbReference type="Gene3D" id="3.30.559.30">
    <property type="entry name" value="Nonribosomal peptide synthetase, condensation domain"/>
    <property type="match status" value="2"/>
</dbReference>
<dbReference type="Gene3D" id="3.40.50.980">
    <property type="match status" value="4"/>
</dbReference>
<dbReference type="CDD" id="cd05235">
    <property type="entry name" value="SDR_e1"/>
    <property type="match status" value="1"/>
</dbReference>
<keyword evidence="6" id="KW-0677">Repeat</keyword>
<dbReference type="InterPro" id="IPR013120">
    <property type="entry name" value="FAR_NAD-bd"/>
</dbReference>
<dbReference type="Pfam" id="PF07993">
    <property type="entry name" value="NAD_binding_4"/>
    <property type="match status" value="1"/>
</dbReference>
<keyword evidence="5" id="KW-0436">Ligase</keyword>
<dbReference type="PROSITE" id="PS00455">
    <property type="entry name" value="AMP_BINDING"/>
    <property type="match status" value="2"/>
</dbReference>
<dbReference type="InterPro" id="IPR009081">
    <property type="entry name" value="PP-bd_ACP"/>
</dbReference>
<dbReference type="NCBIfam" id="TIGR01733">
    <property type="entry name" value="AA-adenyl-dom"/>
    <property type="match status" value="2"/>
</dbReference>
<organism evidence="10 11">
    <name type="scientific">Paenibacillus planticolens</name>
    <dbReference type="NCBI Taxonomy" id="2654976"/>
    <lineage>
        <taxon>Bacteria</taxon>
        <taxon>Bacillati</taxon>
        <taxon>Bacillota</taxon>
        <taxon>Bacilli</taxon>
        <taxon>Bacillales</taxon>
        <taxon>Paenibacillaceae</taxon>
        <taxon>Paenibacillus</taxon>
    </lineage>
</organism>
<dbReference type="SUPFAM" id="SSF56801">
    <property type="entry name" value="Acetyl-CoA synthetase-like"/>
    <property type="match status" value="2"/>
</dbReference>
<dbReference type="PANTHER" id="PTHR45527:SF1">
    <property type="entry name" value="FATTY ACID SYNTHASE"/>
    <property type="match status" value="1"/>
</dbReference>
<dbReference type="InterPro" id="IPR020845">
    <property type="entry name" value="AMP-binding_CS"/>
</dbReference>
<dbReference type="SUPFAM" id="SSF52777">
    <property type="entry name" value="CoA-dependent acyltransferases"/>
    <property type="match status" value="3"/>
</dbReference>
<dbReference type="Gene3D" id="2.30.38.10">
    <property type="entry name" value="Luciferase, Domain 3"/>
    <property type="match status" value="2"/>
</dbReference>
<dbReference type="InterPro" id="IPR036291">
    <property type="entry name" value="NAD(P)-bd_dom_sf"/>
</dbReference>
<dbReference type="InterPro" id="IPR010080">
    <property type="entry name" value="Thioester_reductase-like_dom"/>
</dbReference>
<dbReference type="NCBIfam" id="NF003417">
    <property type="entry name" value="PRK04813.1"/>
    <property type="match status" value="2"/>
</dbReference>
<evidence type="ECO:0000256" key="7">
    <source>
        <dbReference type="ARBA" id="ARBA00023194"/>
    </source>
</evidence>
<dbReference type="PANTHER" id="PTHR45527">
    <property type="entry name" value="NONRIBOSOMAL PEPTIDE SYNTHETASE"/>
    <property type="match status" value="1"/>
</dbReference>
<dbReference type="RefSeq" id="WP_171683440.1">
    <property type="nucleotide sequence ID" value="NZ_WHNZ01000022.1"/>
</dbReference>
<keyword evidence="8" id="KW-0511">Multifunctional enzyme</keyword>
<proteinExistence type="inferred from homology"/>
<gene>
    <name evidence="10" type="ORF">GC097_11295</name>
</gene>
<dbReference type="SMART" id="SM00823">
    <property type="entry name" value="PKS_PP"/>
    <property type="match status" value="2"/>
</dbReference>
<evidence type="ECO:0000256" key="2">
    <source>
        <dbReference type="ARBA" id="ARBA00006432"/>
    </source>
</evidence>
<evidence type="ECO:0000313" key="10">
    <source>
        <dbReference type="EMBL" id="NOV00603.1"/>
    </source>
</evidence>
<dbReference type="Gene3D" id="3.40.50.720">
    <property type="entry name" value="NAD(P)-binding Rossmann-like Domain"/>
    <property type="match status" value="1"/>
</dbReference>
<dbReference type="InterPro" id="IPR023213">
    <property type="entry name" value="CAT-like_dom_sf"/>
</dbReference>
<dbReference type="Gene3D" id="1.10.1200.10">
    <property type="entry name" value="ACP-like"/>
    <property type="match status" value="2"/>
</dbReference>
<dbReference type="PROSITE" id="PS00012">
    <property type="entry name" value="PHOSPHOPANTETHEINE"/>
    <property type="match status" value="1"/>
</dbReference>
<dbReference type="Gene3D" id="3.30.300.30">
    <property type="match status" value="2"/>
</dbReference>
<evidence type="ECO:0000256" key="4">
    <source>
        <dbReference type="ARBA" id="ARBA00022553"/>
    </source>
</evidence>
<dbReference type="Pfam" id="PF00550">
    <property type="entry name" value="PP-binding"/>
    <property type="match status" value="2"/>
</dbReference>
<comment type="similarity">
    <text evidence="2">Belongs to the ATP-dependent AMP-binding enzyme family.</text>
</comment>
<reference evidence="10 11" key="1">
    <citation type="submission" date="2019-10" db="EMBL/GenBank/DDBJ databases">
        <title>Description of Paenibacillus pedi sp. nov.</title>
        <authorList>
            <person name="Carlier A."/>
            <person name="Qi S."/>
        </authorList>
    </citation>
    <scope>NUCLEOTIDE SEQUENCE [LARGE SCALE GENOMIC DNA]</scope>
    <source>
        <strain evidence="10 11">LMG 31457</strain>
    </source>
</reference>
<dbReference type="InterPro" id="IPR020806">
    <property type="entry name" value="PKS_PP-bd"/>
</dbReference>
<dbReference type="InterPro" id="IPR036736">
    <property type="entry name" value="ACP-like_sf"/>
</dbReference>
<evidence type="ECO:0000256" key="5">
    <source>
        <dbReference type="ARBA" id="ARBA00022598"/>
    </source>
</evidence>
<comment type="cofactor">
    <cofactor evidence="1">
        <name>pantetheine 4'-phosphate</name>
        <dbReference type="ChEBI" id="CHEBI:47942"/>
    </cofactor>
</comment>
<evidence type="ECO:0000259" key="9">
    <source>
        <dbReference type="PROSITE" id="PS50075"/>
    </source>
</evidence>
<dbReference type="InterPro" id="IPR006162">
    <property type="entry name" value="Ppantetheine_attach_site"/>
</dbReference>
<dbReference type="Pfam" id="PF00501">
    <property type="entry name" value="AMP-binding"/>
    <property type="match status" value="2"/>
</dbReference>
<dbReference type="InterPro" id="IPR045851">
    <property type="entry name" value="AMP-bd_C_sf"/>
</dbReference>
<evidence type="ECO:0000256" key="6">
    <source>
        <dbReference type="ARBA" id="ARBA00022737"/>
    </source>
</evidence>
<evidence type="ECO:0000256" key="8">
    <source>
        <dbReference type="ARBA" id="ARBA00023268"/>
    </source>
</evidence>
<dbReference type="CDD" id="cd19531">
    <property type="entry name" value="LCL_NRPS-like"/>
    <property type="match status" value="1"/>
</dbReference>
<protein>
    <submittedName>
        <fullName evidence="10">Amino acid adenylation domain-containing protein</fullName>
    </submittedName>
</protein>
<keyword evidence="11" id="KW-1185">Reference proteome</keyword>
<sequence>MALVLINQNDTKEYWQNKLYSEDHKTFLAPDPKPIDLTVVSSLKRLFKKQAMPAFRKASELACVELSTVLYTAWFVLLQRYLNTNEVCYGAFLPGEDKIIAVQMNTALALSLDETVLQTQALIDHERSMSLTIGELREIKEKAGHELPFNTVVGMGGDSGFVKDAPVQGNDLFLRFTITETIEVEAFYRECAFEAATVDRMLGHLENIALAWINQPQAAIESIDYISSEEKEILLQAFNSTQFEFSSDAAIHRLFEAQVERTPDRSAVVCGEETLTYKQLDEQSNRLARILVREGIGTGDIVGIMAGASTQMIVSILGILKAGAAYLPIDPNYPAERVRFMLEDSQTRLMLTTPGIRPEVAFQGEVWSVNDEWLKAEEASANPIEVKPTDLAYIIYTSGSTGTPKGVMIEHRSLVNLAQWHQKYFHVTELDRAAKYAGFGFDASVWEIFPYLISGASLSMVPDEIRLDSEELNAFFHQQGITISFLPTQLCEQFMGLENTSLRVLLTGGDKLKTFRAKSYELFNCYGPTENAVVTTSHKVTQLTDNIPIGKPVYNSQILILDAAGKLQPIGMAGELCVSGAGLARGYLHRPDLTSEKFVSHPYAQGERMYRTGDLARWLPDGTIEFLGRIDHQVKIRGFRIEIGEIEQQLLQHDAVKDCVVMAREDQNGANYLCAYVVVPESCTHRELADFLSIRLPDYMVPARFVTLSSLPVNANGKVDRRALPEPERAVESAVSTPAANETESQLIELWQKILGLANIGADERFFEIGGHSLQAALLRGQIEQRFGVRLPITDLFQYTTVREQALRIAGMSRADAIRPVIEPAPAMEHYPVYPAQRRMYLIEQMEGVGTAYNTPMLLRIEGKLDVGRLEQTIQQLIDRHDMLRTSFQWVGEEILQTIRDYIPFRLQVFTAGATEVADIMREFVQPFDLEEAPLMRTALVSCSDDLHYLLLDFHHIAVDGVSMHLFFEEWSKLYGGEELPALSLQFKDFAVWYGKQENVTARNALQNYWKSALAGEIPILHLPTDMERPLVQSFKGNTVSIQLEAEMTDGLKKLAASSDTTLYMILFAAYNVLLARYSGQEDIVVGAPFACRTENEMQHMIGMFVNTLPLRSYPEKNKSFSVFLQEIRACVLGAIEHQEYELEHLLQDLNIPRVPGRNPLFDTLFVMQNTGRTAPSMEGSEVTVAPYVEPIAKYDLMVDVNESEAAVRIDFQYCTDLFRQDTVERMIRHYIRILQAAVSSSQLQLSEIVLLDETEVHEQVYGLNDTAVPYRKEATIQTLFEEQALQTPDHPALVFGNEKLTYRELNEKANRLAGTLIDKGIQADEVVGLMTDRSLEMIVGLLGILKAGGAYVPIDPEYPQDRVNYMLSSSGARLLLTQTHLAGKTTFEGGELYLNQESVYSEQADNPQNRSKAHNLLYVIYTSGTTGKPKGVMLEHGNMVNLLQYEFTQTNVDYSGKVLQFTTLSFDVCSQEIWSTLLAGGTLYLVTNDTRREVGKLLQVIEDEGINILFMPVSFLKFILNEKEYADRFPTSVRHIITAGEQLIVPEKFREHLRRYQVYLHNHYGPSETHVATTYTIDPNGDIPEIPPIGRPIANTSIYILNDRLQVQPPGVPGELYIAGDCVGRGYYGQDHLTAERYLPDPYAEEGRMYKTGDLARWNEDGTLEFLGRLDHQVKIRGFRIELGEIENTLLNYASVKESIVLAKEDGSGGKYLCAYIAVEEELSVMVLRSHLAESLPDYMIPSYFVQLPALPLTPNGKIDRRALPEPELGQLHSGSDYVAPRTETESRIAEVWQDLLGVARIGIHDNFFELGGHSLKAAVMVARLQQQFEIGINDVFEHQTIAALSAKVKTTNNRLMDKLAQLKNAHNAQSAPSFDDSKEVYRLKNEKYDNLDVTKKVAYSHVLLTGATGYLGIHLLRDMLSTTSWTVHVIVRGDSDEQAAHRMKEKLAFYFGSLVDEAMLRRIKVYRGDLTQERFGLPEETYLELSRTVDGIVHSAATVKHYGTYDYFEQHNIIATDRLLTFAELNQRKDIHHISTLGVASGTIAGESAVYFTEYDLDLGQQYENYYAKTKHEAERRVVLARETGIRSSIYRIGNIVFHSETGKFQENIGENAFYTMIQSFIRLGMVPEMEPDTDFSYVDAVSRAIVLLMQPEALQNEIFHLFNPHRESLHRILADGRLEWDVKPGSFEQFIDYMTAKYEADDCRDEIEKIMLHYGWLEQHHNETVFETSVMKTVAALNLLGFSWKAVEPKQINAMIAYCKEVGFL</sequence>
<dbReference type="PROSITE" id="PS50075">
    <property type="entry name" value="CARRIER"/>
    <property type="match status" value="2"/>
</dbReference>
<dbReference type="InterPro" id="IPR025110">
    <property type="entry name" value="AMP-bd_C"/>
</dbReference>
<evidence type="ECO:0000256" key="3">
    <source>
        <dbReference type="ARBA" id="ARBA00022450"/>
    </source>
</evidence>
<dbReference type="Gene3D" id="3.30.559.10">
    <property type="entry name" value="Chloramphenicol acetyltransferase-like domain"/>
    <property type="match status" value="1"/>
</dbReference>
<keyword evidence="7" id="KW-0045">Antibiotic biosynthesis</keyword>
<keyword evidence="3" id="KW-0596">Phosphopantetheine</keyword>
<feature type="domain" description="Carrier" evidence="9">
    <location>
        <begin position="1781"/>
        <end position="1854"/>
    </location>
</feature>
<comment type="caution">
    <text evidence="10">The sequence shown here is derived from an EMBL/GenBank/DDBJ whole genome shotgun (WGS) entry which is preliminary data.</text>
</comment>
<dbReference type="Proteomes" id="UP000618579">
    <property type="component" value="Unassembled WGS sequence"/>
</dbReference>
<evidence type="ECO:0000313" key="11">
    <source>
        <dbReference type="Proteomes" id="UP000618579"/>
    </source>
</evidence>
<evidence type="ECO:0000256" key="1">
    <source>
        <dbReference type="ARBA" id="ARBA00001957"/>
    </source>
</evidence>
<accession>A0ABX1ZNY1</accession>